<dbReference type="GO" id="GO:0003678">
    <property type="term" value="F:DNA helicase activity"/>
    <property type="evidence" value="ECO:0007669"/>
    <property type="project" value="TreeGrafter"/>
</dbReference>
<dbReference type="SMART" id="SM00490">
    <property type="entry name" value="HELICc"/>
    <property type="match status" value="1"/>
</dbReference>
<dbReference type="InterPro" id="IPR002464">
    <property type="entry name" value="DNA/RNA_helicase_DEAH_CS"/>
</dbReference>
<proteinExistence type="inferred from homology"/>
<evidence type="ECO:0000256" key="5">
    <source>
        <dbReference type="ARBA" id="ARBA00022884"/>
    </source>
</evidence>
<dbReference type="InterPro" id="IPR014001">
    <property type="entry name" value="Helicase_ATP-bd"/>
</dbReference>
<comment type="similarity">
    <text evidence="6">Belongs to the DExH box helicase family.</text>
</comment>
<dbReference type="InterPro" id="IPR007502">
    <property type="entry name" value="Helicase-assoc_dom"/>
</dbReference>
<keyword evidence="10" id="KW-1185">Reference proteome</keyword>
<dbReference type="OrthoDB" id="5600252at2759"/>
<dbReference type="SMART" id="SM00847">
    <property type="entry name" value="HA2"/>
    <property type="match status" value="1"/>
</dbReference>
<dbReference type="PROSITE" id="PS51194">
    <property type="entry name" value="HELICASE_CTER"/>
    <property type="match status" value="1"/>
</dbReference>
<evidence type="ECO:0000256" key="3">
    <source>
        <dbReference type="ARBA" id="ARBA00022806"/>
    </source>
</evidence>
<keyword evidence="3" id="KW-0347">Helicase</keyword>
<dbReference type="Proteomes" id="UP000186922">
    <property type="component" value="Unassembled WGS sequence"/>
</dbReference>
<comment type="caution">
    <text evidence="9">The sequence shown here is derived from an EMBL/GenBank/DDBJ whole genome shotgun (WGS) entry which is preliminary data.</text>
</comment>
<protein>
    <recommendedName>
        <fullName evidence="11">RNA helicase</fullName>
    </recommendedName>
</protein>
<dbReference type="InterPro" id="IPR027417">
    <property type="entry name" value="P-loop_NTPase"/>
</dbReference>
<dbReference type="AlphaFoldDB" id="A0A1D1VYU4"/>
<dbReference type="GO" id="GO:0002151">
    <property type="term" value="F:G-quadruplex RNA binding"/>
    <property type="evidence" value="ECO:0007669"/>
    <property type="project" value="TreeGrafter"/>
</dbReference>
<dbReference type="SUPFAM" id="SSF52540">
    <property type="entry name" value="P-loop containing nucleoside triphosphate hydrolases"/>
    <property type="match status" value="1"/>
</dbReference>
<keyword evidence="4" id="KW-0067">ATP-binding</keyword>
<dbReference type="Gene3D" id="1.20.120.1080">
    <property type="match status" value="1"/>
</dbReference>
<dbReference type="CDD" id="cd18791">
    <property type="entry name" value="SF2_C_RHA"/>
    <property type="match status" value="1"/>
</dbReference>
<dbReference type="PROSITE" id="PS00690">
    <property type="entry name" value="DEAH_ATP_HELICASE"/>
    <property type="match status" value="1"/>
</dbReference>
<evidence type="ECO:0000313" key="10">
    <source>
        <dbReference type="Proteomes" id="UP000186922"/>
    </source>
</evidence>
<accession>A0A1D1VYU4</accession>
<evidence type="ECO:0000256" key="6">
    <source>
        <dbReference type="ARBA" id="ARBA00060772"/>
    </source>
</evidence>
<dbReference type="GO" id="GO:0016787">
    <property type="term" value="F:hydrolase activity"/>
    <property type="evidence" value="ECO:0007669"/>
    <property type="project" value="UniProtKB-KW"/>
</dbReference>
<dbReference type="PANTHER" id="PTHR18934">
    <property type="entry name" value="ATP-DEPENDENT RNA HELICASE"/>
    <property type="match status" value="1"/>
</dbReference>
<keyword evidence="5" id="KW-0694">RNA-binding</keyword>
<dbReference type="Gene3D" id="3.30.160.20">
    <property type="match status" value="1"/>
</dbReference>
<dbReference type="InterPro" id="IPR001650">
    <property type="entry name" value="Helicase_C-like"/>
</dbReference>
<gene>
    <name evidence="9" type="primary">RvY_16538-1</name>
    <name evidence="9" type="synonym">RvY_16538.1</name>
    <name evidence="9" type="ORF">RvY_16538</name>
</gene>
<dbReference type="GO" id="GO:0003724">
    <property type="term" value="F:RNA helicase activity"/>
    <property type="evidence" value="ECO:0007669"/>
    <property type="project" value="TreeGrafter"/>
</dbReference>
<dbReference type="EMBL" id="BDGG01000013">
    <property type="protein sequence ID" value="GAV06572.1"/>
    <property type="molecule type" value="Genomic_DNA"/>
</dbReference>
<keyword evidence="2" id="KW-0378">Hydrolase</keyword>
<dbReference type="PROSITE" id="PS51192">
    <property type="entry name" value="HELICASE_ATP_BIND_1"/>
    <property type="match status" value="1"/>
</dbReference>
<evidence type="ECO:0000313" key="9">
    <source>
        <dbReference type="EMBL" id="GAV06572.1"/>
    </source>
</evidence>
<dbReference type="GO" id="GO:0005634">
    <property type="term" value="C:nucleus"/>
    <property type="evidence" value="ECO:0007669"/>
    <property type="project" value="TreeGrafter"/>
</dbReference>
<dbReference type="Gene3D" id="3.40.50.300">
    <property type="entry name" value="P-loop containing nucleotide triphosphate hydrolases"/>
    <property type="match status" value="2"/>
</dbReference>
<evidence type="ECO:0000256" key="4">
    <source>
        <dbReference type="ARBA" id="ARBA00022840"/>
    </source>
</evidence>
<feature type="domain" description="Helicase C-terminal" evidence="8">
    <location>
        <begin position="500"/>
        <end position="672"/>
    </location>
</feature>
<dbReference type="FunFam" id="3.40.50.300:FF:000526">
    <property type="entry name" value="DExH-box ATP-dependent RNA helicase DExH3"/>
    <property type="match status" value="1"/>
</dbReference>
<evidence type="ECO:0000256" key="1">
    <source>
        <dbReference type="ARBA" id="ARBA00022741"/>
    </source>
</evidence>
<dbReference type="Pfam" id="PF00270">
    <property type="entry name" value="DEAD"/>
    <property type="match status" value="1"/>
</dbReference>
<evidence type="ECO:0000256" key="2">
    <source>
        <dbReference type="ARBA" id="ARBA00022801"/>
    </source>
</evidence>
<dbReference type="Pfam" id="PF00271">
    <property type="entry name" value="Helicase_C"/>
    <property type="match status" value="1"/>
</dbReference>
<sequence>MSLSRCRCSCLKKWTALVSTVTTIRPGVLLYATHSARFHRSLTAEAYNARPPRTDRSPPFDTSGRVSEQNARLLQTYPYAKDTLLYLAALLQQERNENVLKLKIDPRKTTIKGADQWETVVSIQWPADLVFYGKSSSKNEAMRIACAHACATLKSMGHLDKNNKPVLYTGENLQAIRRRRYSPVQISAPSSVLADVERWNRTFYDWSHLLEEESISGKTLVPPAAEDFLEGLDEMDYLDVVSGEPKAAPDATDLENISDDLYARHIRHLNSQDSRINTILDFRKSLPVYAKREEILETIKNNPVTLISGDTGSGKSTQVPQFLFESMVAANRGSEAQIIVTQPRRISAVSLSERVAFERNEEMGQTVGYQVRLESNIPPQHGCVFFCTTGILLRRLQDNPSLKGVSHVIVDEVHERDVLIDVLLSLLKNVVKTNPHIRIILMSASLNTELLRKYFHNCPLVEVEGYLHPVREYFLPDVCKMLNEPLALTEDHEPRTPFELIHNLIKRTDSTRPEGGILVFLPGWQEIKAVKARILESFYKEDRHCVLTLHSVIPLKEQHLVFDALPPHRRKIVLATNIAETAITINDISYVIDVGNRRGQSYNPEREITTLDTQWISKANAIQRRGRAGRVRAGECYRLYTKERFDSMQPYPPPEILCTSLEKVILDGKLFCPPTMKAVQFLSQLPQPPEAEGIEKAVEELVELKVLNMDESLTPMGETIAHFSTHPRVSIALVYAAFLRCLDPVLSIASFLSTNRDPFRYKLEDKSHVRQVKMLFASGTNSDHIASSNLLNAWLETNSNETELAHFCDDFGVNHDALKFIDGIRQVLAEHLYDAYLVNKLEDATNRMADTNEHERNAPFIKAALTAGIGNNVLRVSKGAVRRGRLTDDYVVTIPESDTFVEVGKESVVADRLEDSEPWLIYHSKMKSGESRKTYVRDLSEVPALTMALFGGRGLDLSEQDDDDDINVLSFEGYGNVHFKADLKTARVVFELRKNMEDLVDLTLRSRNKRSAELDDMWTSLRDVLCKLLTG</sequence>
<dbReference type="Pfam" id="PF21010">
    <property type="entry name" value="HA2_C"/>
    <property type="match status" value="1"/>
</dbReference>
<organism evidence="9 10">
    <name type="scientific">Ramazzottius varieornatus</name>
    <name type="common">Water bear</name>
    <name type="synonym">Tardigrade</name>
    <dbReference type="NCBI Taxonomy" id="947166"/>
    <lineage>
        <taxon>Eukaryota</taxon>
        <taxon>Metazoa</taxon>
        <taxon>Ecdysozoa</taxon>
        <taxon>Tardigrada</taxon>
        <taxon>Eutardigrada</taxon>
        <taxon>Parachela</taxon>
        <taxon>Hypsibioidea</taxon>
        <taxon>Ramazzottiidae</taxon>
        <taxon>Ramazzottius</taxon>
    </lineage>
</organism>
<name>A0A1D1VYU4_RAMVA</name>
<dbReference type="PANTHER" id="PTHR18934:SF257">
    <property type="entry name" value="ATP-DEPENDENT RNA HELICASE DHX30"/>
    <property type="match status" value="1"/>
</dbReference>
<evidence type="ECO:0000259" key="8">
    <source>
        <dbReference type="PROSITE" id="PS51194"/>
    </source>
</evidence>
<dbReference type="GO" id="GO:0005737">
    <property type="term" value="C:cytoplasm"/>
    <property type="evidence" value="ECO:0007669"/>
    <property type="project" value="TreeGrafter"/>
</dbReference>
<dbReference type="SMART" id="SM00487">
    <property type="entry name" value="DEXDc"/>
    <property type="match status" value="1"/>
</dbReference>
<keyword evidence="1" id="KW-0547">Nucleotide-binding</keyword>
<evidence type="ECO:0008006" key="11">
    <source>
        <dbReference type="Google" id="ProtNLM"/>
    </source>
</evidence>
<dbReference type="InterPro" id="IPR011545">
    <property type="entry name" value="DEAD/DEAH_box_helicase_dom"/>
</dbReference>
<dbReference type="STRING" id="947166.A0A1D1VYU4"/>
<evidence type="ECO:0000259" key="7">
    <source>
        <dbReference type="PROSITE" id="PS51192"/>
    </source>
</evidence>
<reference evidence="9 10" key="1">
    <citation type="journal article" date="2016" name="Nat. Commun.">
        <title>Extremotolerant tardigrade genome and improved radiotolerance of human cultured cells by tardigrade-unique protein.</title>
        <authorList>
            <person name="Hashimoto T."/>
            <person name="Horikawa D.D."/>
            <person name="Saito Y."/>
            <person name="Kuwahara H."/>
            <person name="Kozuka-Hata H."/>
            <person name="Shin-I T."/>
            <person name="Minakuchi Y."/>
            <person name="Ohishi K."/>
            <person name="Motoyama A."/>
            <person name="Aizu T."/>
            <person name="Enomoto A."/>
            <person name="Kondo K."/>
            <person name="Tanaka S."/>
            <person name="Hara Y."/>
            <person name="Koshikawa S."/>
            <person name="Sagara H."/>
            <person name="Miura T."/>
            <person name="Yokobori S."/>
            <person name="Miyagawa K."/>
            <person name="Suzuki Y."/>
            <person name="Kubo T."/>
            <person name="Oyama M."/>
            <person name="Kohara Y."/>
            <person name="Fujiyama A."/>
            <person name="Arakawa K."/>
            <person name="Katayama T."/>
            <person name="Toyoda A."/>
            <person name="Kunieda T."/>
        </authorList>
    </citation>
    <scope>NUCLEOTIDE SEQUENCE [LARGE SCALE GENOMIC DNA]</scope>
    <source>
        <strain evidence="9 10">YOKOZUNA-1</strain>
    </source>
</reference>
<feature type="domain" description="Helicase ATP-binding" evidence="7">
    <location>
        <begin position="296"/>
        <end position="464"/>
    </location>
</feature>
<dbReference type="GO" id="GO:0005524">
    <property type="term" value="F:ATP binding"/>
    <property type="evidence" value="ECO:0007669"/>
    <property type="project" value="UniProtKB-KW"/>
</dbReference>